<name>I8UBR0_9BACL</name>
<proteinExistence type="predicted"/>
<dbReference type="SUPFAM" id="SSF160631">
    <property type="entry name" value="SMI1/KNR4-like"/>
    <property type="match status" value="1"/>
</dbReference>
<dbReference type="PATRIC" id="fig|1196324.3.peg.3202"/>
<feature type="domain" description="Knr4/Smi1-like" evidence="1">
    <location>
        <begin position="13"/>
        <end position="160"/>
    </location>
</feature>
<evidence type="ECO:0000313" key="2">
    <source>
        <dbReference type="EMBL" id="EIT84233.1"/>
    </source>
</evidence>
<protein>
    <recommendedName>
        <fullName evidence="1">Knr4/Smi1-like domain-containing protein</fullName>
    </recommendedName>
</protein>
<organism evidence="2 3">
    <name type="scientific">Fictibacillus macauensis ZFHKF-1</name>
    <dbReference type="NCBI Taxonomy" id="1196324"/>
    <lineage>
        <taxon>Bacteria</taxon>
        <taxon>Bacillati</taxon>
        <taxon>Bacillota</taxon>
        <taxon>Bacilli</taxon>
        <taxon>Bacillales</taxon>
        <taxon>Fictibacillaceae</taxon>
        <taxon>Fictibacillus</taxon>
    </lineage>
</organism>
<dbReference type="InterPro" id="IPR018958">
    <property type="entry name" value="Knr4/Smi1-like_dom"/>
</dbReference>
<sequence>MNNHITWEIKKAEVSEAKVVELGQQLGFQLPQDYIDCVKVNGGASVEPRTFMAGTVERSFGGLFRYDDEENADYIVKVYEDYQPSLPEKIFPFADDPAANLICFDYSSSETNPFVVFWDHESAWEKEDLMEDEGMTSEEAEYMREQLTYVAASFTELLESLRDSEG</sequence>
<dbReference type="Gene3D" id="3.40.1580.10">
    <property type="entry name" value="SMI1/KNR4-like"/>
    <property type="match status" value="1"/>
</dbReference>
<evidence type="ECO:0000259" key="1">
    <source>
        <dbReference type="SMART" id="SM00860"/>
    </source>
</evidence>
<dbReference type="AlphaFoldDB" id="I8UBR0"/>
<evidence type="ECO:0000313" key="3">
    <source>
        <dbReference type="Proteomes" id="UP000004080"/>
    </source>
</evidence>
<reference evidence="2 3" key="1">
    <citation type="journal article" date="2012" name="J. Bacteriol.">
        <title>Genome of Bacillus macauensis ZFHKF-1, a Long-Chain-Forming Bacterium.</title>
        <authorList>
            <person name="Cai L."/>
            <person name="Zhang T."/>
        </authorList>
    </citation>
    <scope>NUCLEOTIDE SEQUENCE [LARGE SCALE GENOMIC DNA]</scope>
    <source>
        <strain evidence="2 3">ZFHKF-1</strain>
    </source>
</reference>
<dbReference type="EMBL" id="AKKV01000036">
    <property type="protein sequence ID" value="EIT84233.1"/>
    <property type="molecule type" value="Genomic_DNA"/>
</dbReference>
<gene>
    <name evidence="2" type="ORF">A374_15643</name>
</gene>
<dbReference type="OrthoDB" id="8657476at2"/>
<accession>I8UBR0</accession>
<dbReference type="InterPro" id="IPR037883">
    <property type="entry name" value="Knr4/Smi1-like_sf"/>
</dbReference>
<dbReference type="RefSeq" id="WP_007203201.1">
    <property type="nucleotide sequence ID" value="NZ_AKKV01000036.1"/>
</dbReference>
<dbReference type="eggNOG" id="ENOG50332Y6">
    <property type="taxonomic scope" value="Bacteria"/>
</dbReference>
<comment type="caution">
    <text evidence="2">The sequence shown here is derived from an EMBL/GenBank/DDBJ whole genome shotgun (WGS) entry which is preliminary data.</text>
</comment>
<keyword evidence="3" id="KW-1185">Reference proteome</keyword>
<dbReference type="Pfam" id="PF09346">
    <property type="entry name" value="SMI1_KNR4"/>
    <property type="match status" value="1"/>
</dbReference>
<dbReference type="Proteomes" id="UP000004080">
    <property type="component" value="Unassembled WGS sequence"/>
</dbReference>
<dbReference type="SMART" id="SM00860">
    <property type="entry name" value="SMI1_KNR4"/>
    <property type="match status" value="1"/>
</dbReference>